<reference evidence="5" key="1">
    <citation type="submission" date="2016-10" db="EMBL/GenBank/DDBJ databases">
        <authorList>
            <person name="Varghese N."/>
            <person name="Submissions S."/>
        </authorList>
    </citation>
    <scope>NUCLEOTIDE SEQUENCE [LARGE SCALE GENOMIC DNA]</scope>
    <source>
        <strain evidence="5">CGMCC 1.11014</strain>
    </source>
</reference>
<sequence>MMAGAERDGPVPADAAPRSLRTAGHVDGLRWHGGHWWWTDPDGAALHLWDGLRLDEHSKPLRCRLPDRVAGFAFCRSGRVLLGLAKWLCFVDPAPPPAAGLGRRAPQPGVAVDPAEPRTSISDGATDRHGNFVFGTRNVTAEARQIGSYYQYSQAQGLRRLALPAASAAYSIAFSVDGRTMYFSDAATRQIMQCDYDPDTARVDNVRLFADVPDAQPRGAVLDEEGCLWSAQGGAARVVRYAPDGAVLRSVALPVAHPTRPAFGGPLLDRLMVGAMPQPGATGGVHLLDAAGVRGLRDVLFDDGPSATAAIASANRRRPK</sequence>
<dbReference type="AlphaFoldDB" id="A0A1I7G9D6"/>
<dbReference type="GO" id="GO:0019853">
    <property type="term" value="P:L-ascorbic acid biosynthetic process"/>
    <property type="evidence" value="ECO:0007669"/>
    <property type="project" value="TreeGrafter"/>
</dbReference>
<evidence type="ECO:0000256" key="1">
    <source>
        <dbReference type="ARBA" id="ARBA00008853"/>
    </source>
</evidence>
<comment type="similarity">
    <text evidence="1">Belongs to the SMP-30/CGR1 family.</text>
</comment>
<protein>
    <submittedName>
        <fullName evidence="4">L-arabinonolactonase</fullName>
    </submittedName>
</protein>
<dbReference type="RefSeq" id="WP_093554049.1">
    <property type="nucleotide sequence ID" value="NZ_FPBO01000003.1"/>
</dbReference>
<dbReference type="PANTHER" id="PTHR10907">
    <property type="entry name" value="REGUCALCIN"/>
    <property type="match status" value="1"/>
</dbReference>
<dbReference type="PRINTS" id="PR01790">
    <property type="entry name" value="SMP30FAMILY"/>
</dbReference>
<feature type="region of interest" description="Disordered" evidence="2">
    <location>
        <begin position="100"/>
        <end position="123"/>
    </location>
</feature>
<dbReference type="GO" id="GO:0004341">
    <property type="term" value="F:gluconolactonase activity"/>
    <property type="evidence" value="ECO:0007669"/>
    <property type="project" value="TreeGrafter"/>
</dbReference>
<dbReference type="InterPro" id="IPR013658">
    <property type="entry name" value="SGL"/>
</dbReference>
<proteinExistence type="inferred from homology"/>
<accession>A0A1I7G9D6</accession>
<name>A0A1I7G9D6_9BURK</name>
<gene>
    <name evidence="4" type="ORF">SAMN05216552_1003163</name>
</gene>
<evidence type="ECO:0000256" key="2">
    <source>
        <dbReference type="SAM" id="MobiDB-lite"/>
    </source>
</evidence>
<dbReference type="OrthoDB" id="9775406at2"/>
<evidence type="ECO:0000313" key="5">
    <source>
        <dbReference type="Proteomes" id="UP000199391"/>
    </source>
</evidence>
<feature type="domain" description="SMP-30/Gluconolactonase/LRE-like region" evidence="3">
    <location>
        <begin position="28"/>
        <end position="273"/>
    </location>
</feature>
<dbReference type="SUPFAM" id="SSF63829">
    <property type="entry name" value="Calcium-dependent phosphotriesterase"/>
    <property type="match status" value="1"/>
</dbReference>
<dbReference type="Proteomes" id="UP000199391">
    <property type="component" value="Unassembled WGS sequence"/>
</dbReference>
<dbReference type="InterPro" id="IPR011042">
    <property type="entry name" value="6-blade_b-propeller_TolB-like"/>
</dbReference>
<evidence type="ECO:0000313" key="4">
    <source>
        <dbReference type="EMBL" id="SFU45070.1"/>
    </source>
</evidence>
<dbReference type="GO" id="GO:0005509">
    <property type="term" value="F:calcium ion binding"/>
    <property type="evidence" value="ECO:0007669"/>
    <property type="project" value="TreeGrafter"/>
</dbReference>
<dbReference type="InterPro" id="IPR005511">
    <property type="entry name" value="SMP-30"/>
</dbReference>
<feature type="compositionally biased region" description="Low complexity" evidence="2">
    <location>
        <begin position="100"/>
        <end position="109"/>
    </location>
</feature>
<keyword evidence="5" id="KW-1185">Reference proteome</keyword>
<organism evidence="4 5">
    <name type="scientific">Pseudoduganella namucuonensis</name>
    <dbReference type="NCBI Taxonomy" id="1035707"/>
    <lineage>
        <taxon>Bacteria</taxon>
        <taxon>Pseudomonadati</taxon>
        <taxon>Pseudomonadota</taxon>
        <taxon>Betaproteobacteria</taxon>
        <taxon>Burkholderiales</taxon>
        <taxon>Oxalobacteraceae</taxon>
        <taxon>Telluria group</taxon>
        <taxon>Pseudoduganella</taxon>
    </lineage>
</organism>
<dbReference type="Pfam" id="PF08450">
    <property type="entry name" value="SGL"/>
    <property type="match status" value="1"/>
</dbReference>
<dbReference type="STRING" id="1035707.SAMN05216552_1003163"/>
<dbReference type="PANTHER" id="PTHR10907:SF47">
    <property type="entry name" value="REGUCALCIN"/>
    <property type="match status" value="1"/>
</dbReference>
<evidence type="ECO:0000259" key="3">
    <source>
        <dbReference type="Pfam" id="PF08450"/>
    </source>
</evidence>
<dbReference type="EMBL" id="FPBO01000003">
    <property type="protein sequence ID" value="SFU45070.1"/>
    <property type="molecule type" value="Genomic_DNA"/>
</dbReference>
<dbReference type="Gene3D" id="2.120.10.30">
    <property type="entry name" value="TolB, C-terminal domain"/>
    <property type="match status" value="1"/>
</dbReference>